<reference evidence="2" key="1">
    <citation type="journal article" date="2019" name="Int. J. Syst. Evol. Microbiol.">
        <title>The Global Catalogue of Microorganisms (GCM) 10K type strain sequencing project: providing services to taxonomists for standard genome sequencing and annotation.</title>
        <authorList>
            <consortium name="The Broad Institute Genomics Platform"/>
            <consortium name="The Broad Institute Genome Sequencing Center for Infectious Disease"/>
            <person name="Wu L."/>
            <person name="Ma J."/>
        </authorList>
    </citation>
    <scope>NUCLEOTIDE SEQUENCE [LARGE SCALE GENOMIC DNA]</scope>
    <source>
        <strain evidence="2">CCUG 60529</strain>
    </source>
</reference>
<evidence type="ECO:0000313" key="1">
    <source>
        <dbReference type="EMBL" id="MFD0835716.1"/>
    </source>
</evidence>
<dbReference type="RefSeq" id="WP_379941100.1">
    <property type="nucleotide sequence ID" value="NZ_JBHTIB010000012.1"/>
</dbReference>
<dbReference type="Pfam" id="PF14092">
    <property type="entry name" value="DUF4270"/>
    <property type="match status" value="1"/>
</dbReference>
<name>A0ABW3BTM1_9FLAO</name>
<comment type="caution">
    <text evidence="1">The sequence shown here is derived from an EMBL/GenBank/DDBJ whole genome shotgun (WGS) entry which is preliminary data.</text>
</comment>
<evidence type="ECO:0000313" key="2">
    <source>
        <dbReference type="Proteomes" id="UP001597011"/>
    </source>
</evidence>
<dbReference type="Proteomes" id="UP001597011">
    <property type="component" value="Unassembled WGS sequence"/>
</dbReference>
<sequence length="436" mass="49104">MTIKQVFAVPIFIIVLCASFISCEKDDENFPVGEDWINLDTKVYFIDTMSVKASTFKFDSISVSSTSRLLIGAYTDAVFGLTKSKVYTQFTNSTYTLESSTTFDSIALILNYDTYFYNDTIPVQKINVYEVLNDIEPDEDATSYYNTTKISSSTTAIATKSFYAKPNKDDSLHVTMSNTFGKTLFENLRDNKINDSEDFLRVYKGLLIEPDASNTAILGFLKSSFIRIYYSDTEEITTESLTLDMPFDETNSFHNISSAIETTIFSSLTDQETYLSSKYTSNNVFMQAGTGIATRIDIPNVESLYDIPGTGIIIDANLKFKLKQNSSTDNLHTSDNLNVYIIDQYSDIVGVLTDTQGSTVYATIESEDSEFNFTTYTIPVKYFLNLKLTDLNGDKLYLAIYPNDFNQSVDRYIFNGEAASNTIKSKLELTYAIYDN</sequence>
<dbReference type="InterPro" id="IPR025366">
    <property type="entry name" value="DUF4270"/>
</dbReference>
<dbReference type="EMBL" id="JBHTIB010000012">
    <property type="protein sequence ID" value="MFD0835716.1"/>
    <property type="molecule type" value="Genomic_DNA"/>
</dbReference>
<protein>
    <submittedName>
        <fullName evidence="1">DUF4270 family protein</fullName>
    </submittedName>
</protein>
<accession>A0ABW3BTM1</accession>
<gene>
    <name evidence="1" type="ORF">ACFQ0I_08080</name>
</gene>
<organism evidence="1 2">
    <name type="scientific">Mariniflexile aquimaris</name>
    <dbReference type="NCBI Taxonomy" id="881009"/>
    <lineage>
        <taxon>Bacteria</taxon>
        <taxon>Pseudomonadati</taxon>
        <taxon>Bacteroidota</taxon>
        <taxon>Flavobacteriia</taxon>
        <taxon>Flavobacteriales</taxon>
        <taxon>Flavobacteriaceae</taxon>
        <taxon>Mariniflexile</taxon>
    </lineage>
</organism>
<proteinExistence type="predicted"/>
<keyword evidence="2" id="KW-1185">Reference proteome</keyword>
<dbReference type="PROSITE" id="PS51257">
    <property type="entry name" value="PROKAR_LIPOPROTEIN"/>
    <property type="match status" value="1"/>
</dbReference>